<dbReference type="InterPro" id="IPR008410">
    <property type="entry name" value="BCSC_C"/>
</dbReference>
<reference evidence="5 6" key="1">
    <citation type="submission" date="2020-08" db="EMBL/GenBank/DDBJ databases">
        <title>Genomic Encyclopedia of Type Strains, Phase IV (KMG-V): Genome sequencing to study the core and pangenomes of soil and plant-associated prokaryotes.</title>
        <authorList>
            <person name="Whitman W."/>
        </authorList>
    </citation>
    <scope>NUCLEOTIDE SEQUENCE [LARGE SCALE GENOMIC DNA]</scope>
    <source>
        <strain evidence="5 6">S3M1</strain>
    </source>
</reference>
<evidence type="ECO:0000259" key="4">
    <source>
        <dbReference type="Pfam" id="PF05420"/>
    </source>
</evidence>
<dbReference type="RefSeq" id="WP_183879224.1">
    <property type="nucleotide sequence ID" value="NZ_JACHCE010000001.1"/>
</dbReference>
<accession>A0A7W8ZJE3</accession>
<evidence type="ECO:0000256" key="1">
    <source>
        <dbReference type="ARBA" id="ARBA00022729"/>
    </source>
</evidence>
<evidence type="ECO:0000256" key="3">
    <source>
        <dbReference type="ARBA" id="ARBA00022803"/>
    </source>
</evidence>
<keyword evidence="3" id="KW-0802">TPR repeat</keyword>
<proteinExistence type="predicted"/>
<gene>
    <name evidence="5" type="ORF">HDE68_000855</name>
</gene>
<evidence type="ECO:0000313" key="5">
    <source>
        <dbReference type="EMBL" id="MBB5634970.1"/>
    </source>
</evidence>
<keyword evidence="1" id="KW-0732">Signal</keyword>
<sequence>MNNNKFYVIFLLFFLPWVGKTQTPLRTAPLTAEQREVFIQNALKLRKDENFTGALMQLDSILQGQPKDAAALLFKGDLLLQNKSFSKAVTTYQALLSLNYEPTITRINLSYALFMAHHPSKALHYAKIAWEGDKINPNAVVNYFNAMLWNIQTKQASDFLQKQNQLLKPDQILVLKARLYTTSGNYKKGILYYDSLNTKFLNKFYRKEYAEVLLGKKQFKASIELMKKDSTLFSPNEYHEFIQKYKGIRRQGVGTEFAYFEDIAKNVRIENAIWWQQGEGHVYTFGLRAGVSSITSFPNQKTNAEFIHLTISERWSKAWTGLSDLHLQRIQPEGTKGFYGLTGKQTIQYQPNDRKMVGLFYSSDILNYTASLLGQNIRSSSFGYVTHLMLNGRNGFYSQGTIGFLSDDNVSNQFFGSLYHLFRTEPTLKAGLNFSALHYKDNSIQYYFSPNRYLSSEVFADYTTPLPALSKFYLQVQAGAGFQKIEKLSWESAFRFQPEIGMRLNHFETAFKYQTSNVASSTGTGYRFNWYTLRLAWRW</sequence>
<dbReference type="InterPro" id="IPR011990">
    <property type="entry name" value="TPR-like_helical_dom_sf"/>
</dbReference>
<evidence type="ECO:0000313" key="6">
    <source>
        <dbReference type="Proteomes" id="UP000537204"/>
    </source>
</evidence>
<dbReference type="AlphaFoldDB" id="A0A7W8ZJE3"/>
<dbReference type="Gene3D" id="1.25.40.10">
    <property type="entry name" value="Tetratricopeptide repeat domain"/>
    <property type="match status" value="1"/>
</dbReference>
<dbReference type="Proteomes" id="UP000537204">
    <property type="component" value="Unassembled WGS sequence"/>
</dbReference>
<feature type="domain" description="Cellulose synthase operon C C-terminal" evidence="4">
    <location>
        <begin position="391"/>
        <end position="529"/>
    </location>
</feature>
<dbReference type="GO" id="GO:0019867">
    <property type="term" value="C:outer membrane"/>
    <property type="evidence" value="ECO:0007669"/>
    <property type="project" value="InterPro"/>
</dbReference>
<dbReference type="GO" id="GO:0030244">
    <property type="term" value="P:cellulose biosynthetic process"/>
    <property type="evidence" value="ECO:0007669"/>
    <property type="project" value="InterPro"/>
</dbReference>
<protein>
    <submittedName>
        <fullName evidence="5">Tetratricopeptide (TPR) repeat protein</fullName>
    </submittedName>
</protein>
<dbReference type="Pfam" id="PF05420">
    <property type="entry name" value="BCSC_C"/>
    <property type="match status" value="1"/>
</dbReference>
<organism evidence="5 6">
    <name type="scientific">Pedobacter cryoconitis</name>
    <dbReference type="NCBI Taxonomy" id="188932"/>
    <lineage>
        <taxon>Bacteria</taxon>
        <taxon>Pseudomonadati</taxon>
        <taxon>Bacteroidota</taxon>
        <taxon>Sphingobacteriia</taxon>
        <taxon>Sphingobacteriales</taxon>
        <taxon>Sphingobacteriaceae</taxon>
        <taxon>Pedobacter</taxon>
    </lineage>
</organism>
<keyword evidence="2" id="KW-0677">Repeat</keyword>
<name>A0A7W8ZJE3_9SPHI</name>
<dbReference type="SUPFAM" id="SSF48452">
    <property type="entry name" value="TPR-like"/>
    <property type="match status" value="1"/>
</dbReference>
<dbReference type="EMBL" id="JACHCE010000001">
    <property type="protein sequence ID" value="MBB5634970.1"/>
    <property type="molecule type" value="Genomic_DNA"/>
</dbReference>
<comment type="caution">
    <text evidence="5">The sequence shown here is derived from an EMBL/GenBank/DDBJ whole genome shotgun (WGS) entry which is preliminary data.</text>
</comment>
<evidence type="ECO:0000256" key="2">
    <source>
        <dbReference type="ARBA" id="ARBA00022737"/>
    </source>
</evidence>